<dbReference type="GO" id="GO:0005385">
    <property type="term" value="F:zinc ion transmembrane transporter activity"/>
    <property type="evidence" value="ECO:0007669"/>
    <property type="project" value="TreeGrafter"/>
</dbReference>
<feature type="transmembrane region" description="Helical" evidence="6">
    <location>
        <begin position="279"/>
        <end position="301"/>
    </location>
</feature>
<feature type="transmembrane region" description="Helical" evidence="6">
    <location>
        <begin position="337"/>
        <end position="359"/>
    </location>
</feature>
<evidence type="ECO:0000313" key="7">
    <source>
        <dbReference type="EMBL" id="GMI46323.1"/>
    </source>
</evidence>
<keyword evidence="8" id="KW-1185">Reference proteome</keyword>
<feature type="transmembrane region" description="Helical" evidence="6">
    <location>
        <begin position="308"/>
        <end position="331"/>
    </location>
</feature>
<evidence type="ECO:0000256" key="1">
    <source>
        <dbReference type="ARBA" id="ARBA00004141"/>
    </source>
</evidence>
<feature type="transmembrane region" description="Helical" evidence="6">
    <location>
        <begin position="6"/>
        <end position="26"/>
    </location>
</feature>
<evidence type="ECO:0000256" key="5">
    <source>
        <dbReference type="SAM" id="MobiDB-lite"/>
    </source>
</evidence>
<name>A0A9W7GLQ9_9STRA</name>
<feature type="transmembrane region" description="Helical" evidence="6">
    <location>
        <begin position="371"/>
        <end position="392"/>
    </location>
</feature>
<feature type="region of interest" description="Disordered" evidence="5">
    <location>
        <begin position="167"/>
        <end position="199"/>
    </location>
</feature>
<keyword evidence="2 6" id="KW-0812">Transmembrane</keyword>
<accession>A0A9W7GLQ9</accession>
<dbReference type="Pfam" id="PF02535">
    <property type="entry name" value="Zip"/>
    <property type="match status" value="1"/>
</dbReference>
<dbReference type="Proteomes" id="UP001165065">
    <property type="component" value="Unassembled WGS sequence"/>
</dbReference>
<dbReference type="PANTHER" id="PTHR11040">
    <property type="entry name" value="ZINC/IRON TRANSPORTER"/>
    <property type="match status" value="1"/>
</dbReference>
<reference evidence="8" key="1">
    <citation type="journal article" date="2023" name="Commun. Biol.">
        <title>Genome analysis of Parmales, the sister group of diatoms, reveals the evolutionary specialization of diatoms from phago-mixotrophs to photoautotrophs.</title>
        <authorList>
            <person name="Ban H."/>
            <person name="Sato S."/>
            <person name="Yoshikawa S."/>
            <person name="Yamada K."/>
            <person name="Nakamura Y."/>
            <person name="Ichinomiya M."/>
            <person name="Sato N."/>
            <person name="Blanc-Mathieu R."/>
            <person name="Endo H."/>
            <person name="Kuwata A."/>
            <person name="Ogata H."/>
        </authorList>
    </citation>
    <scope>NUCLEOTIDE SEQUENCE [LARGE SCALE GENOMIC DNA]</scope>
</reference>
<dbReference type="InterPro" id="IPR003689">
    <property type="entry name" value="ZIP"/>
</dbReference>
<organism evidence="7 8">
    <name type="scientific">Triparma columacea</name>
    <dbReference type="NCBI Taxonomy" id="722753"/>
    <lineage>
        <taxon>Eukaryota</taxon>
        <taxon>Sar</taxon>
        <taxon>Stramenopiles</taxon>
        <taxon>Ochrophyta</taxon>
        <taxon>Bolidophyceae</taxon>
        <taxon>Parmales</taxon>
        <taxon>Triparmaceae</taxon>
        <taxon>Triparma</taxon>
    </lineage>
</organism>
<gene>
    <name evidence="7" type="ORF">TrCOL_g9562</name>
</gene>
<dbReference type="PANTHER" id="PTHR11040:SF205">
    <property type="entry name" value="ZINC TRANSPORTER ZUPT"/>
    <property type="match status" value="1"/>
</dbReference>
<feature type="transmembrane region" description="Helical" evidence="6">
    <location>
        <begin position="38"/>
        <end position="55"/>
    </location>
</feature>
<comment type="caution">
    <text evidence="7">The sequence shown here is derived from an EMBL/GenBank/DDBJ whole genome shotgun (WGS) entry which is preliminary data.</text>
</comment>
<evidence type="ECO:0000256" key="4">
    <source>
        <dbReference type="ARBA" id="ARBA00023136"/>
    </source>
</evidence>
<feature type="region of interest" description="Disordered" evidence="5">
    <location>
        <begin position="108"/>
        <end position="132"/>
    </location>
</feature>
<evidence type="ECO:0000256" key="2">
    <source>
        <dbReference type="ARBA" id="ARBA00022692"/>
    </source>
</evidence>
<keyword evidence="4 6" id="KW-0472">Membrane</keyword>
<sequence length="393" mass="41674">MSPELIGFLFVLGAGLSTSIGAAAVFSPRLIKLASRRFLAGSLGFAGGVMIYVSLVEIFQKSVEGFANAGYDDGAAATFGTTAFFGGVVFMFLCDQAVHWIEERAHRRRTGGEGGDDGMERGMDASVGGEQGGEEEIARVLSVTHMDGEGNRVDEWVRKAEGEIRMREEGGRQTSCVGVRRRRGGGGEGDEGAEGEQRDVKEEAMTGEIAGGDDVPETPPVYEIKQQECLASPPHNTTSDRALVRMGLATALSIAIHNFPEGLATFVATVDDTSVGATLAIAIAIHNIPEGLCVSIPIYYATGNRRKAFMWGCLSGVTEPIGAALGWAILADNMNDVVYGSMFGIVSGMMVMIVVKELLPVAHRYDPKDSVVTYSFVGGMLVMAASLVLFVAI</sequence>
<dbReference type="OrthoDB" id="262547at2759"/>
<evidence type="ECO:0000256" key="6">
    <source>
        <dbReference type="SAM" id="Phobius"/>
    </source>
</evidence>
<comment type="subcellular location">
    <subcellularLocation>
        <location evidence="1">Membrane</location>
        <topology evidence="1">Multi-pass membrane protein</topology>
    </subcellularLocation>
</comment>
<evidence type="ECO:0000313" key="8">
    <source>
        <dbReference type="Proteomes" id="UP001165065"/>
    </source>
</evidence>
<protein>
    <recommendedName>
        <fullName evidence="9">Zinc transporter</fullName>
    </recommendedName>
</protein>
<dbReference type="GO" id="GO:0016020">
    <property type="term" value="C:membrane"/>
    <property type="evidence" value="ECO:0007669"/>
    <property type="project" value="UniProtKB-SubCell"/>
</dbReference>
<dbReference type="AlphaFoldDB" id="A0A9W7GLQ9"/>
<feature type="transmembrane region" description="Helical" evidence="6">
    <location>
        <begin position="75"/>
        <end position="94"/>
    </location>
</feature>
<evidence type="ECO:0000256" key="3">
    <source>
        <dbReference type="ARBA" id="ARBA00022989"/>
    </source>
</evidence>
<evidence type="ECO:0008006" key="9">
    <source>
        <dbReference type="Google" id="ProtNLM"/>
    </source>
</evidence>
<dbReference type="EMBL" id="BRYA01000293">
    <property type="protein sequence ID" value="GMI46323.1"/>
    <property type="molecule type" value="Genomic_DNA"/>
</dbReference>
<proteinExistence type="predicted"/>
<keyword evidence="3 6" id="KW-1133">Transmembrane helix</keyword>